<gene>
    <name evidence="3" type="primary">orf354</name>
</gene>
<dbReference type="AlphaFoldDB" id="A0A1W6EGE6"/>
<dbReference type="RefSeq" id="YP_009367480.1">
    <property type="nucleotide sequence ID" value="NC_034709.1"/>
</dbReference>
<organism evidence="3">
    <name type="scientific">Sarcinofilum mucosum</name>
    <name type="common">Green alga</name>
    <name type="synonym">Pseudoschizomeris mucosa</name>
    <dbReference type="NCBI Taxonomy" id="141643"/>
    <lineage>
        <taxon>Eukaryota</taxon>
        <taxon>Viridiplantae</taxon>
        <taxon>Chlorophyta</taxon>
        <taxon>core chlorophytes</taxon>
        <taxon>Ulvophyceae</taxon>
        <taxon>OUU clade</taxon>
        <taxon>Ulotrichales</taxon>
        <taxon>Sarcinofilaceae</taxon>
        <taxon>Sarcinofilum</taxon>
    </lineage>
</organism>
<dbReference type="InterPro" id="IPR051289">
    <property type="entry name" value="LAGLIDADG_Endonuclease"/>
</dbReference>
<feature type="region of interest" description="Disordered" evidence="1">
    <location>
        <begin position="1"/>
        <end position="20"/>
    </location>
</feature>
<feature type="domain" description="Homing endonuclease LAGLIDADG" evidence="2">
    <location>
        <begin position="219"/>
        <end position="325"/>
    </location>
</feature>
<keyword evidence="3" id="KW-0150">Chloroplast</keyword>
<feature type="compositionally biased region" description="Basic and acidic residues" evidence="1">
    <location>
        <begin position="1"/>
        <end position="15"/>
    </location>
</feature>
<evidence type="ECO:0000259" key="2">
    <source>
        <dbReference type="Pfam" id="PF00961"/>
    </source>
</evidence>
<feature type="domain" description="Homing endonuclease LAGLIDADG" evidence="2">
    <location>
        <begin position="101"/>
        <end position="191"/>
    </location>
</feature>
<dbReference type="PANTHER" id="PTHR36181:SF2">
    <property type="entry name" value="INTRON-ENCODED ENDONUCLEASE AI3-RELATED"/>
    <property type="match status" value="1"/>
</dbReference>
<geneLocation type="chloroplast" evidence="3"/>
<dbReference type="InterPro" id="IPR004860">
    <property type="entry name" value="LAGLIDADG_dom"/>
</dbReference>
<reference evidence="3" key="1">
    <citation type="journal article" date="2017" name="Sci. Rep.">
        <title>Divergent copies of the large inverted repeat in the chloroplast genomes of ulvophycean green algae.</title>
        <authorList>
            <person name="Turmel M."/>
            <person name="Otis C."/>
            <person name="Lemieux C."/>
        </authorList>
    </citation>
    <scope>NUCLEOTIDE SEQUENCE</scope>
</reference>
<dbReference type="Pfam" id="PF00961">
    <property type="entry name" value="LAGLIDADG_1"/>
    <property type="match status" value="2"/>
</dbReference>
<keyword evidence="3" id="KW-0255">Endonuclease</keyword>
<proteinExistence type="predicted"/>
<dbReference type="PANTHER" id="PTHR36181">
    <property type="entry name" value="INTRON-ENCODED ENDONUCLEASE AI3-RELATED"/>
    <property type="match status" value="1"/>
</dbReference>
<dbReference type="EMBL" id="KY407656">
    <property type="protein sequence ID" value="ARK14460.1"/>
    <property type="molecule type" value="Genomic_DNA"/>
</dbReference>
<keyword evidence="3" id="KW-0540">Nuclease</keyword>
<accession>A0A1W6EGE6</accession>
<dbReference type="GO" id="GO:0005739">
    <property type="term" value="C:mitochondrion"/>
    <property type="evidence" value="ECO:0007669"/>
    <property type="project" value="UniProtKB-ARBA"/>
</dbReference>
<sequence>MKKKGSSETTRETVLSKRGINMPSEPKIDGVLQVDGAPGTQSKQFLPNLDSKLCLKESFVRTSYGQEFFECTSAFDFRNYIQNGTPKHKPAVNIFFLQWFIGFFEAEGCFLYWKDRNVDRFGIEITQKDPLLMYKIRTGLGFGKVIKYKKNETDYWRYYVNDFPNLVRCIFLFNGNLVTNRKNKNFLRWAENFNKAKKTNYRVQPRRTNCRVSFETAWLSGFLEGEGGFWVSAENFLYLNKDQNQTFKLKMKFFITQRDELELLKQIQALLPSNNSSITTFRNSSSANVYDRLESSRLDNHYQISNYLKKYPFLGRRSITLARWQRLLNYRLYEYPVTPKSIQKIQRLIDSTKN</sequence>
<dbReference type="GeneID" id="32884093"/>
<name>A0A1W6EGE6_SARMC</name>
<dbReference type="InterPro" id="IPR027434">
    <property type="entry name" value="Homing_endonucl"/>
</dbReference>
<protein>
    <submittedName>
        <fullName evidence="3">Putative LAGLIDADG homing endonuclease</fullName>
    </submittedName>
</protein>
<dbReference type="Gene3D" id="3.10.28.10">
    <property type="entry name" value="Homing endonucleases"/>
    <property type="match status" value="2"/>
</dbReference>
<dbReference type="SUPFAM" id="SSF55608">
    <property type="entry name" value="Homing endonucleases"/>
    <property type="match status" value="2"/>
</dbReference>
<evidence type="ECO:0000256" key="1">
    <source>
        <dbReference type="SAM" id="MobiDB-lite"/>
    </source>
</evidence>
<keyword evidence="3" id="KW-0934">Plastid</keyword>
<keyword evidence="3" id="KW-0378">Hydrolase</keyword>
<evidence type="ECO:0000313" key="3">
    <source>
        <dbReference type="EMBL" id="ARK14460.1"/>
    </source>
</evidence>
<dbReference type="GO" id="GO:0004519">
    <property type="term" value="F:endonuclease activity"/>
    <property type="evidence" value="ECO:0007669"/>
    <property type="project" value="UniProtKB-KW"/>
</dbReference>